<comment type="caution">
    <text evidence="1">The sequence shown here is derived from an EMBL/GenBank/DDBJ whole genome shotgun (WGS) entry which is preliminary data.</text>
</comment>
<keyword evidence="2" id="KW-1185">Reference proteome</keyword>
<dbReference type="Proteomes" id="UP000076715">
    <property type="component" value="Unassembled WGS sequence"/>
</dbReference>
<accession>A0A162Y5N2</accession>
<dbReference type="OrthoDB" id="1090702at2"/>
<dbReference type="AlphaFoldDB" id="A0A162Y5N2"/>
<organism evidence="1 2">
    <name type="scientific">Aquimarina aggregata</name>
    <dbReference type="NCBI Taxonomy" id="1642818"/>
    <lineage>
        <taxon>Bacteria</taxon>
        <taxon>Pseudomonadati</taxon>
        <taxon>Bacteroidota</taxon>
        <taxon>Flavobacteriia</taxon>
        <taxon>Flavobacteriales</taxon>
        <taxon>Flavobacteriaceae</taxon>
        <taxon>Aquimarina</taxon>
    </lineage>
</organism>
<dbReference type="STRING" id="1642818.AWE51_15255"/>
<name>A0A162Y5N2_9FLAO</name>
<reference evidence="1 2" key="1">
    <citation type="submission" date="2016-01" db="EMBL/GenBank/DDBJ databases">
        <title>The draft genome sequence of Aquimarina sp. RZW4-3-2.</title>
        <authorList>
            <person name="Wang Y."/>
        </authorList>
    </citation>
    <scope>NUCLEOTIDE SEQUENCE [LARGE SCALE GENOMIC DNA]</scope>
    <source>
        <strain evidence="1 2">RZW4-3-2</strain>
    </source>
</reference>
<sequence length="386" mass="44324">MGFEHKYRVHWADGMKINKDHFIDLENSMLQQLMMINSNYIHQNNFGLLPDQSNNEQPVNLSVSMDGQETLVVVLNKCFAVTLGGGQIIINEAVNAYLEQSGYIIQNRFNIDQEHSLWYIVVSVNPYNRVAIGFADPDEEPARKPYVISEYNISLVPESAMNVNEVGYNSITVGKVILENNQLILVDDFIPPCTSIQSHPELRYTFTEIGAFFNAMELYNTHIVQKIYQNKQNNDLAKMALILSNDVLVYLKGIISEYRIKDKYEPPVGMILKVMNLARIIKGSLDVHINAGKEEFLNYLTEWCGTNQGEFENVLQEVINLEYIHIDISTSIQKASEFTMLMNTLFKKLSELEYIGKKNMADVFVKEDKNIEKPIKKRRRFFDGPV</sequence>
<evidence type="ECO:0000313" key="2">
    <source>
        <dbReference type="Proteomes" id="UP000076715"/>
    </source>
</evidence>
<proteinExistence type="predicted"/>
<gene>
    <name evidence="1" type="ORF">AWE51_15255</name>
</gene>
<dbReference type="RefSeq" id="WP_066318904.1">
    <property type="nucleotide sequence ID" value="NZ_LQRT01000046.1"/>
</dbReference>
<evidence type="ECO:0000313" key="1">
    <source>
        <dbReference type="EMBL" id="KZS38937.1"/>
    </source>
</evidence>
<protein>
    <submittedName>
        <fullName evidence="1">Uncharacterized protein</fullName>
    </submittedName>
</protein>
<dbReference type="EMBL" id="LQRT01000046">
    <property type="protein sequence ID" value="KZS38937.1"/>
    <property type="molecule type" value="Genomic_DNA"/>
</dbReference>